<name>A0A9D4SAS8_DREPO</name>
<dbReference type="Proteomes" id="UP000828390">
    <property type="component" value="Unassembled WGS sequence"/>
</dbReference>
<gene>
    <name evidence="1" type="ORF">DPMN_022422</name>
</gene>
<organism evidence="1 2">
    <name type="scientific">Dreissena polymorpha</name>
    <name type="common">Zebra mussel</name>
    <name type="synonym">Mytilus polymorpha</name>
    <dbReference type="NCBI Taxonomy" id="45954"/>
    <lineage>
        <taxon>Eukaryota</taxon>
        <taxon>Metazoa</taxon>
        <taxon>Spiralia</taxon>
        <taxon>Lophotrochozoa</taxon>
        <taxon>Mollusca</taxon>
        <taxon>Bivalvia</taxon>
        <taxon>Autobranchia</taxon>
        <taxon>Heteroconchia</taxon>
        <taxon>Euheterodonta</taxon>
        <taxon>Imparidentia</taxon>
        <taxon>Neoheterodontei</taxon>
        <taxon>Myida</taxon>
        <taxon>Dreissenoidea</taxon>
        <taxon>Dreissenidae</taxon>
        <taxon>Dreissena</taxon>
    </lineage>
</organism>
<accession>A0A9D4SAS8</accession>
<keyword evidence="2" id="KW-1185">Reference proteome</keyword>
<reference evidence="1" key="2">
    <citation type="submission" date="2020-11" db="EMBL/GenBank/DDBJ databases">
        <authorList>
            <person name="McCartney M.A."/>
            <person name="Auch B."/>
            <person name="Kono T."/>
            <person name="Mallez S."/>
            <person name="Becker A."/>
            <person name="Gohl D.M."/>
            <person name="Silverstein K.A.T."/>
            <person name="Koren S."/>
            <person name="Bechman K.B."/>
            <person name="Herman A."/>
            <person name="Abrahante J.E."/>
            <person name="Garbe J."/>
        </authorList>
    </citation>
    <scope>NUCLEOTIDE SEQUENCE</scope>
    <source>
        <strain evidence="1">Duluth1</strain>
        <tissue evidence="1">Whole animal</tissue>
    </source>
</reference>
<dbReference type="AlphaFoldDB" id="A0A9D4SAS8"/>
<reference evidence="1" key="1">
    <citation type="journal article" date="2019" name="bioRxiv">
        <title>The Genome of the Zebra Mussel, Dreissena polymorpha: A Resource for Invasive Species Research.</title>
        <authorList>
            <person name="McCartney M.A."/>
            <person name="Auch B."/>
            <person name="Kono T."/>
            <person name="Mallez S."/>
            <person name="Zhang Y."/>
            <person name="Obille A."/>
            <person name="Becker A."/>
            <person name="Abrahante J.E."/>
            <person name="Garbe J."/>
            <person name="Badalamenti J.P."/>
            <person name="Herman A."/>
            <person name="Mangelson H."/>
            <person name="Liachko I."/>
            <person name="Sullivan S."/>
            <person name="Sone E.D."/>
            <person name="Koren S."/>
            <person name="Silverstein K.A.T."/>
            <person name="Beckman K.B."/>
            <person name="Gohl D.M."/>
        </authorList>
    </citation>
    <scope>NUCLEOTIDE SEQUENCE</scope>
    <source>
        <strain evidence="1">Duluth1</strain>
        <tissue evidence="1">Whole animal</tissue>
    </source>
</reference>
<comment type="caution">
    <text evidence="1">The sequence shown here is derived from an EMBL/GenBank/DDBJ whole genome shotgun (WGS) entry which is preliminary data.</text>
</comment>
<proteinExistence type="predicted"/>
<protein>
    <submittedName>
        <fullName evidence="1">Uncharacterized protein</fullName>
    </submittedName>
</protein>
<evidence type="ECO:0000313" key="1">
    <source>
        <dbReference type="EMBL" id="KAH3898201.1"/>
    </source>
</evidence>
<dbReference type="EMBL" id="JAIWYP010000001">
    <property type="protein sequence ID" value="KAH3898201.1"/>
    <property type="molecule type" value="Genomic_DNA"/>
</dbReference>
<sequence length="404" mass="46730">MAQADNTKANKLAYLHVRIVQRVLRKLLQYIVTQNNEQWTLADYIHANGEQILRTQFGPRHFQILFPRNSEVTIDALPLYLIEHLITDVPGCFVVHRDINHAIHALNQSRRESNTAVVTGVGDVFFDDQFEEVQQLLTTVCRLINNNSLQSEVQMDIESLRRTSFGNDEIVLDEFNEHYEKEKSSRKAITSITNEQRTFHQRLAQVAVLHKGNEPAQSTEQRTEPLCSVDMYPVQVTDAVLELVVQTNNTTGNARISRDFVNMVNNQEDSSEPSALRERRHEIRAHVANTFSYYGDFYAKQGCVQICVKPRSVKLLFELFEDCVSGEITKKLKPVEKLIRGITNFEAYKQEVVLYQDHYDSVMNDIASQIRQQFKDRGFTFENESTIPRNLECRIWRKVCFVKG</sequence>
<evidence type="ECO:0000313" key="2">
    <source>
        <dbReference type="Proteomes" id="UP000828390"/>
    </source>
</evidence>